<reference evidence="4 5" key="1">
    <citation type="submission" date="2017-06" db="EMBL/GenBank/DDBJ databases">
        <title>Complete genome sequence of Nitrospirillum amazonense strain CBAmC, an endophytic nitrogen-fixing and plant growth-promoting bacterium, isolated from sugarcane.</title>
        <authorList>
            <person name="Schwab S."/>
            <person name="dos Santos Teixeira K.R."/>
            <person name="Simoes Araujo J.L."/>
            <person name="Soares Vidal M."/>
            <person name="Borges de Freitas H.R."/>
            <person name="Rivello Crivelaro A.L."/>
            <person name="Bueno de Camargo Nunes A."/>
            <person name="dos Santos C.M."/>
            <person name="Palmeira da Silva Rosa D."/>
            <person name="da Silva Padilha D."/>
            <person name="da Silva E."/>
            <person name="Araujo Terra L."/>
            <person name="Soares Mendes V."/>
            <person name="Farinelli L."/>
            <person name="Magalhaes Cruz L."/>
            <person name="Baldani J.I."/>
        </authorList>
    </citation>
    <scope>NUCLEOTIDE SEQUENCE [LARGE SCALE GENOMIC DNA]</scope>
    <source>
        <strain evidence="4 5">CBAmC</strain>
    </source>
</reference>
<dbReference type="Gene3D" id="2.180.10.10">
    <property type="entry name" value="RHS repeat-associated core"/>
    <property type="match status" value="2"/>
</dbReference>
<dbReference type="EMBL" id="CP022112">
    <property type="protein sequence ID" value="ASG24359.1"/>
    <property type="molecule type" value="Genomic_DNA"/>
</dbReference>
<keyword evidence="1" id="KW-0677">Repeat</keyword>
<dbReference type="Pfam" id="PF05593">
    <property type="entry name" value="RHS_repeat"/>
    <property type="match status" value="3"/>
</dbReference>
<evidence type="ECO:0000313" key="4">
    <source>
        <dbReference type="EMBL" id="ASG24359.1"/>
    </source>
</evidence>
<name>A0A248K0N5_9PROT</name>
<dbReference type="Proteomes" id="UP000197153">
    <property type="component" value="Chromosome 3"/>
</dbReference>
<dbReference type="Gene3D" id="3.10.620.30">
    <property type="match status" value="1"/>
</dbReference>
<keyword evidence="5" id="KW-1185">Reference proteome</keyword>
<protein>
    <recommendedName>
        <fullName evidence="3">Teneurin-like YD-shell domain-containing protein</fullName>
    </recommendedName>
</protein>
<evidence type="ECO:0000256" key="1">
    <source>
        <dbReference type="ARBA" id="ARBA00022737"/>
    </source>
</evidence>
<dbReference type="PANTHER" id="PTHR32305:SF15">
    <property type="entry name" value="PROTEIN RHSA-RELATED"/>
    <property type="match status" value="1"/>
</dbReference>
<organism evidence="4 5">
    <name type="scientific">Nitrospirillum viridazoti CBAmc</name>
    <dbReference type="NCBI Taxonomy" id="1441467"/>
    <lineage>
        <taxon>Bacteria</taxon>
        <taxon>Pseudomonadati</taxon>
        <taxon>Pseudomonadota</taxon>
        <taxon>Alphaproteobacteria</taxon>
        <taxon>Rhodospirillales</taxon>
        <taxon>Azospirillaceae</taxon>
        <taxon>Nitrospirillum</taxon>
        <taxon>Nitrospirillum viridazoti</taxon>
    </lineage>
</organism>
<dbReference type="InterPro" id="IPR006530">
    <property type="entry name" value="YD"/>
</dbReference>
<dbReference type="Gene3D" id="3.90.930.1">
    <property type="match status" value="1"/>
</dbReference>
<feature type="region of interest" description="Disordered" evidence="2">
    <location>
        <begin position="624"/>
        <end position="643"/>
    </location>
</feature>
<dbReference type="InterPro" id="IPR031325">
    <property type="entry name" value="RHS_repeat"/>
</dbReference>
<dbReference type="InterPro" id="IPR022385">
    <property type="entry name" value="Rhs_assc_core"/>
</dbReference>
<dbReference type="Pfam" id="PF25023">
    <property type="entry name" value="TEN_YD-shell"/>
    <property type="match status" value="1"/>
</dbReference>
<dbReference type="SUPFAM" id="SSF54001">
    <property type="entry name" value="Cysteine proteinases"/>
    <property type="match status" value="1"/>
</dbReference>
<evidence type="ECO:0000313" key="5">
    <source>
        <dbReference type="Proteomes" id="UP000197153"/>
    </source>
</evidence>
<proteinExistence type="predicted"/>
<evidence type="ECO:0000259" key="3">
    <source>
        <dbReference type="Pfam" id="PF25023"/>
    </source>
</evidence>
<dbReference type="InterPro" id="IPR038765">
    <property type="entry name" value="Papain-like_cys_pep_sf"/>
</dbReference>
<sequence>MFKKLSLVSKVLISAIAGISLISLPSRADPLPSVKIGTAALLSPSVAEGYYGSNTGWTNSLGVGTRPNELVELALALRNDPDLIYDYVRNNIDTTFLYGLQKGAMGALVDRAGTPFDQAALMIELLRQSGYTANYQAGTITLNGQQFYDWTGITNANAACQLLSSGGIPAAINGGVNADCNYGGASVTSVQMAHVWVSANVAGGTYLFDPSYKAYSWKSGIDVAGAAAMQPGQLLSQTTTGGAGTPFETGSANGVPYVRQLYSGALSLFMKAYAQNLLNTVNTMPGAHIQDVVGGGIIVRQEGPVRQTSLPYGATATHTWTFNVPDQYRTSLRVQISRPVANMASGTLSTVTMADVTLFVDEIYGRKLIYDTNFTGPGTNVDSLNNFTGTLKLVDEFGTAQVLATSTSTDDKIAYRQDATISLTANHPYAAAADGSSNAYGTYMDAVVTRPVKVLTPFTIVHAWGDVSSKGILDKWGSRPDKSVPTVPRFGCDACGNEFFTSAGDGVREQLAATWVVQSAKAASLHAAIAKSVYGHHHSLGVVAADNQINVVDNDKQSSTNQLYYSISDNFDRIDVESGISLTSRTADAPRRRAGLHAIAATLESLESAAVAQVSDLPDTSSTATRFSWGNAPPADGEDPSNVGGRRFYYYDNTNGSQSLALAKVEGQAVSAYASSTGQHGAYNVVIGSAEASQRANALSTAIVNYTNAGFKVVGSEEAFLGPGGRAGAFVPQVTGNTTTYIHRPSEQRGGALVATRYNGNGDPVEIAHILVGPTTNSKGGGGGVQAEHQAQYDPSQAADVLKARFVDRSKAMGVDLKSGGLSYTVPVNLTVGSGKFPYQLSAQVIWRGGEKTPTLFGPTVHTQPQAPWTTNWNNMASISSSALEMMQDGDLRAAATTISAFAAMQDVYTASPSAQREVAGPLAAAWWLSQMTGNVVTTNVGTSTQQFVHLIDGNWVSPGAGAAATAAVIGNRVAYRNTDCLNVTAQSTQPQTRGWDSTGMSIRVTGPQADTQIFNQWNFLYRGDEATCASMKGFRLEKWTFPQGVTINLTYDNGSGSRGVPELLSVSNNLGRQINFTNSGDTGFNNNLSGGDFRQVTIVRGATDGTGTVTVTGTNWDVYKINARYAGNRYLLDQVYYPATPNTPFLQYDYDTLQRVVWVMDAENLQVGDRGWWGFRIANGIRGFRTDPVGGRYEVMYDTYGMPFRYTDEVGRTTTALYDGRGRVTEYDYPAGGKQTFAYDARNNTTDMWRVARPGSSLGTTHVHVDWHPNFAKPMHIVDARGNATDLNYDGNTSVLSNMYGAPIADSTNGITTSTTRPTTSFWYDTLGRMTRTQNATGMLTDFSYDGVNGSPTQEIVDSGAARITSTFGYDAQGQATTVTDPRGKTATTTYDANGRPISVDLPEGARTEWSYNANGWVLYERQAKDAGHTQWSTVSTTYTATGQKATVTDPAGQVTTYGYDAADRLVRTADPLGRVSVTDYDAAGQKVREHRAVGTAVEQVSAAYTYDADGLVSTITDPRGNVLSYVYDGFGRVAWLVYPDNAADGYDYDANDNQTALHLRDGTGATMSYDAANRLVTVARANLPTVTLGYDLIGRLRQQTTSDGSSGRSLGYDGANHLMTATTYVPRPGAGPVGLTMQFGYDAAGNRTSARWPDGSTVTWSYDGLARVTGVSEGGFTWIGYGYDTLSRKTGTWRGYQGAAVMTNSYGYDNASRLTFLGAGWNGGGANYSYGYDVVGQLITTAVDNDAFLSTVGASQNYGTANSINGYPSVNNNNYTYDGRGNLTAAGSLTTMAYDSRNMLTRFQQGATVQTMGYYPEGGRAWKQINGVTTLTFEALGVEWGDYDVNGNLLRRYVRSTATGEAGGGDVVGMVDGGGNRSLVVHDRQGSVIAVLNTAGQAISTYSYNEFGQSAQDGQTGSPYRYAGMRYDEIGLYVTPNRTYVPGIGRWLQMDPAGIADGLNQYAYVGNAPLGLVDPTGLAGSCTGSNIRGSDGDCGDGGTRAAGVSVQSWGDTRSQAEIRAGNTFAPVLTQASGQQLTQKADGPHKGWGATKNAMSQPGKLNLFNEDQAEYSYFRNVPAQDGSFIVGIHGSSRRVMSQRGTYYSADEAAAVIRDGGFKPGNGIKIILYACETGKGGATSFAQNLANSLGVTVEAPSENGWILWSGGYIVSHNSYGAAQMEADFKRGVNTHLDIFQPQSK</sequence>
<dbReference type="RefSeq" id="WP_088874789.1">
    <property type="nucleotide sequence ID" value="NZ_CP022112.1"/>
</dbReference>
<dbReference type="PANTHER" id="PTHR32305">
    <property type="match status" value="1"/>
</dbReference>
<dbReference type="InterPro" id="IPR050708">
    <property type="entry name" value="T6SS_VgrG/RHS"/>
</dbReference>
<dbReference type="InterPro" id="IPR056823">
    <property type="entry name" value="TEN-like_YD-shell"/>
</dbReference>
<dbReference type="NCBIfam" id="TIGR01643">
    <property type="entry name" value="YD_repeat_2x"/>
    <property type="match status" value="6"/>
</dbReference>
<dbReference type="NCBIfam" id="TIGR03696">
    <property type="entry name" value="Rhs_assc_core"/>
    <property type="match status" value="1"/>
</dbReference>
<feature type="domain" description="Teneurin-like YD-shell" evidence="3">
    <location>
        <begin position="1685"/>
        <end position="1956"/>
    </location>
</feature>
<accession>A0A248K0N5</accession>
<dbReference type="KEGG" id="nao:Y958_26090"/>
<gene>
    <name evidence="4" type="ORF">Y958_26090</name>
</gene>
<evidence type="ECO:0000256" key="2">
    <source>
        <dbReference type="SAM" id="MobiDB-lite"/>
    </source>
</evidence>